<dbReference type="OrthoDB" id="5149816at2"/>
<keyword evidence="4" id="KW-1185">Reference proteome</keyword>
<sequence>MPVALYTLYRLLLFAAFLGLLWVAGLRSWLAVIAAALLAWMAGYVLLRTPRDAAVAWIAARDERRTREGTKGRSRADQDADVEDAAVDAADGPRSDAKADVPTSTDDGGTSVDRKKPTA</sequence>
<feature type="region of interest" description="Disordered" evidence="1">
    <location>
        <begin position="64"/>
        <end position="119"/>
    </location>
</feature>
<keyword evidence="2" id="KW-0472">Membrane</keyword>
<evidence type="ECO:0000256" key="1">
    <source>
        <dbReference type="SAM" id="MobiDB-lite"/>
    </source>
</evidence>
<dbReference type="AlphaFoldDB" id="A0A401UY06"/>
<keyword evidence="2" id="KW-1133">Transmembrane helix</keyword>
<evidence type="ECO:0000313" key="4">
    <source>
        <dbReference type="Proteomes" id="UP000288246"/>
    </source>
</evidence>
<dbReference type="EMBL" id="BHYL01000078">
    <property type="protein sequence ID" value="GCD19563.1"/>
    <property type="molecule type" value="Genomic_DNA"/>
</dbReference>
<keyword evidence="2" id="KW-0812">Transmembrane</keyword>
<proteinExistence type="predicted"/>
<organism evidence="3 4">
    <name type="scientific">Cellulomonas algicola</name>
    <dbReference type="NCBI Taxonomy" id="2071633"/>
    <lineage>
        <taxon>Bacteria</taxon>
        <taxon>Bacillati</taxon>
        <taxon>Actinomycetota</taxon>
        <taxon>Actinomycetes</taxon>
        <taxon>Micrococcales</taxon>
        <taxon>Cellulomonadaceae</taxon>
        <taxon>Cellulomonas</taxon>
    </lineage>
</organism>
<dbReference type="Pfam" id="PF14012">
    <property type="entry name" value="DUF4229"/>
    <property type="match status" value="1"/>
</dbReference>
<protein>
    <recommendedName>
        <fullName evidence="5">DUF4229 domain-containing protein</fullName>
    </recommendedName>
</protein>
<feature type="compositionally biased region" description="Basic and acidic residues" evidence="1">
    <location>
        <begin position="64"/>
        <end position="78"/>
    </location>
</feature>
<accession>A0A401UY06</accession>
<dbReference type="RefSeq" id="WP_124342099.1">
    <property type="nucleotide sequence ID" value="NZ_BHYL01000078.1"/>
</dbReference>
<name>A0A401UY06_9CELL</name>
<gene>
    <name evidence="3" type="ORF">CTKZ_11250</name>
</gene>
<dbReference type="InterPro" id="IPR025323">
    <property type="entry name" value="DUF4229"/>
</dbReference>
<reference evidence="3 4" key="1">
    <citation type="submission" date="2018-11" db="EMBL/GenBank/DDBJ databases">
        <title>Draft genome sequence of Cellulomonas takizawaensis strain TKZ-21.</title>
        <authorList>
            <person name="Yamamura H."/>
            <person name="Hayashi T."/>
            <person name="Hamada M."/>
            <person name="Serisawa Y."/>
            <person name="Matsuyama K."/>
            <person name="Nakagawa Y."/>
            <person name="Otoguro M."/>
            <person name="Yanagida F."/>
            <person name="Hayakawa M."/>
        </authorList>
    </citation>
    <scope>NUCLEOTIDE SEQUENCE [LARGE SCALE GENOMIC DNA]</scope>
    <source>
        <strain evidence="3 4">TKZ-21</strain>
    </source>
</reference>
<evidence type="ECO:0000256" key="2">
    <source>
        <dbReference type="SAM" id="Phobius"/>
    </source>
</evidence>
<dbReference type="Proteomes" id="UP000288246">
    <property type="component" value="Unassembled WGS sequence"/>
</dbReference>
<feature type="transmembrane region" description="Helical" evidence="2">
    <location>
        <begin position="7"/>
        <end position="23"/>
    </location>
</feature>
<comment type="caution">
    <text evidence="3">The sequence shown here is derived from an EMBL/GenBank/DDBJ whole genome shotgun (WGS) entry which is preliminary data.</text>
</comment>
<evidence type="ECO:0000313" key="3">
    <source>
        <dbReference type="EMBL" id="GCD19563.1"/>
    </source>
</evidence>
<evidence type="ECO:0008006" key="5">
    <source>
        <dbReference type="Google" id="ProtNLM"/>
    </source>
</evidence>
<feature type="transmembrane region" description="Helical" evidence="2">
    <location>
        <begin position="29"/>
        <end position="47"/>
    </location>
</feature>